<evidence type="ECO:0000256" key="2">
    <source>
        <dbReference type="ARBA" id="ARBA00006434"/>
    </source>
</evidence>
<dbReference type="GO" id="GO:0015293">
    <property type="term" value="F:symporter activity"/>
    <property type="evidence" value="ECO:0007669"/>
    <property type="project" value="TreeGrafter"/>
</dbReference>
<keyword evidence="8" id="KW-0406">Ion transport</keyword>
<feature type="non-terminal residue" evidence="12">
    <location>
        <position position="1"/>
    </location>
</feature>
<dbReference type="PANTHER" id="PTHR42985:SF40">
    <property type="entry name" value="LD47995P-RELATED"/>
    <property type="match status" value="1"/>
</dbReference>
<keyword evidence="13" id="KW-1185">Reference proteome</keyword>
<evidence type="ECO:0000256" key="10">
    <source>
        <dbReference type="ARBA" id="ARBA00023201"/>
    </source>
</evidence>
<reference evidence="12" key="1">
    <citation type="submission" date="2020-04" db="EMBL/GenBank/DDBJ databases">
        <authorList>
            <person name="Alioto T."/>
            <person name="Alioto T."/>
            <person name="Gomez Garrido J."/>
        </authorList>
    </citation>
    <scope>NUCLEOTIDE SEQUENCE</scope>
    <source>
        <strain evidence="12">A484AB</strain>
    </source>
</reference>
<dbReference type="GO" id="GO:0005886">
    <property type="term" value="C:plasma membrane"/>
    <property type="evidence" value="ECO:0007669"/>
    <property type="project" value="UniProtKB-SubCell"/>
</dbReference>
<evidence type="ECO:0000256" key="5">
    <source>
        <dbReference type="ARBA" id="ARBA00022692"/>
    </source>
</evidence>
<keyword evidence="4" id="KW-1003">Cell membrane</keyword>
<dbReference type="Proteomes" id="UP001152795">
    <property type="component" value="Unassembled WGS sequence"/>
</dbReference>
<dbReference type="EMBL" id="CACRXK020008752">
    <property type="protein sequence ID" value="CAB4015530.1"/>
    <property type="molecule type" value="Genomic_DNA"/>
</dbReference>
<name>A0A6S7IGR9_PARCT</name>
<dbReference type="OrthoDB" id="6606086at2759"/>
<comment type="caution">
    <text evidence="12">The sequence shown here is derived from an EMBL/GenBank/DDBJ whole genome shotgun (WGS) entry which is preliminary data.</text>
</comment>
<evidence type="ECO:0000256" key="8">
    <source>
        <dbReference type="ARBA" id="ARBA00023065"/>
    </source>
</evidence>
<organism evidence="12 13">
    <name type="scientific">Paramuricea clavata</name>
    <name type="common">Red gorgonian</name>
    <name type="synonym">Violescent sea-whip</name>
    <dbReference type="NCBI Taxonomy" id="317549"/>
    <lineage>
        <taxon>Eukaryota</taxon>
        <taxon>Metazoa</taxon>
        <taxon>Cnidaria</taxon>
        <taxon>Anthozoa</taxon>
        <taxon>Octocorallia</taxon>
        <taxon>Malacalcyonacea</taxon>
        <taxon>Plexauridae</taxon>
        <taxon>Paramuricea</taxon>
    </lineage>
</organism>
<evidence type="ECO:0000256" key="11">
    <source>
        <dbReference type="RuleBase" id="RU362091"/>
    </source>
</evidence>
<evidence type="ECO:0000256" key="3">
    <source>
        <dbReference type="ARBA" id="ARBA00022448"/>
    </source>
</evidence>
<accession>A0A6S7IGR9</accession>
<keyword evidence="3" id="KW-0813">Transport</keyword>
<protein>
    <submittedName>
        <fullName evidence="12">Sodium-coupled monocarboxylate transporter 1-like</fullName>
    </submittedName>
</protein>
<sequence>VLPFFVIDKLGYLTGVPGLFIAALFSGSLSTVSSGINSLTAIILEDIIKKIKKNIPDSEATFLSKIIGVIYGGIIIMGAIALRFAKVPLLIQLTASLFNISAGPLLGLFTLGMLSKRANWKGAYIGTICSFVVLGWIYIGSLYYPSPNVSAPPTSVEKCVVFNATRSNMKVKNDSVPLAGLYGLSFLYYGAVGML</sequence>
<dbReference type="InterPro" id="IPR038377">
    <property type="entry name" value="Na/Glc_symporter_sf"/>
</dbReference>
<feature type="non-terminal residue" evidence="12">
    <location>
        <position position="195"/>
    </location>
</feature>
<dbReference type="AlphaFoldDB" id="A0A6S7IGR9"/>
<comment type="subcellular location">
    <subcellularLocation>
        <location evidence="1">Cell membrane</location>
        <topology evidence="1">Multi-pass membrane protein</topology>
    </subcellularLocation>
</comment>
<evidence type="ECO:0000313" key="13">
    <source>
        <dbReference type="Proteomes" id="UP001152795"/>
    </source>
</evidence>
<dbReference type="GO" id="GO:0006814">
    <property type="term" value="P:sodium ion transport"/>
    <property type="evidence" value="ECO:0007669"/>
    <property type="project" value="UniProtKB-KW"/>
</dbReference>
<evidence type="ECO:0000256" key="7">
    <source>
        <dbReference type="ARBA" id="ARBA00023053"/>
    </source>
</evidence>
<keyword evidence="10" id="KW-0739">Sodium transport</keyword>
<proteinExistence type="inferred from homology"/>
<dbReference type="InterPro" id="IPR051163">
    <property type="entry name" value="Sodium:Solute_Symporter_SSF"/>
</dbReference>
<comment type="similarity">
    <text evidence="2 11">Belongs to the sodium:solute symporter (SSF) (TC 2.A.21) family.</text>
</comment>
<dbReference type="Pfam" id="PF00474">
    <property type="entry name" value="SSF"/>
    <property type="match status" value="1"/>
</dbReference>
<evidence type="ECO:0000313" key="12">
    <source>
        <dbReference type="EMBL" id="CAB4015530.1"/>
    </source>
</evidence>
<dbReference type="PROSITE" id="PS50283">
    <property type="entry name" value="NA_SOLUT_SYMP_3"/>
    <property type="match status" value="1"/>
</dbReference>
<keyword evidence="5" id="KW-0812">Transmembrane</keyword>
<evidence type="ECO:0000256" key="9">
    <source>
        <dbReference type="ARBA" id="ARBA00023136"/>
    </source>
</evidence>
<keyword evidence="9" id="KW-0472">Membrane</keyword>
<evidence type="ECO:0000256" key="6">
    <source>
        <dbReference type="ARBA" id="ARBA00022989"/>
    </source>
</evidence>
<evidence type="ECO:0000256" key="1">
    <source>
        <dbReference type="ARBA" id="ARBA00004651"/>
    </source>
</evidence>
<dbReference type="Gene3D" id="1.20.1730.10">
    <property type="entry name" value="Sodium/glucose cotransporter"/>
    <property type="match status" value="1"/>
</dbReference>
<dbReference type="InterPro" id="IPR001734">
    <property type="entry name" value="Na/solute_symporter"/>
</dbReference>
<dbReference type="PANTHER" id="PTHR42985">
    <property type="entry name" value="SODIUM-COUPLED MONOCARBOXYLATE TRANSPORTER"/>
    <property type="match status" value="1"/>
</dbReference>
<keyword evidence="7" id="KW-0915">Sodium</keyword>
<keyword evidence="6" id="KW-1133">Transmembrane helix</keyword>
<evidence type="ECO:0000256" key="4">
    <source>
        <dbReference type="ARBA" id="ARBA00022475"/>
    </source>
</evidence>
<gene>
    <name evidence="12" type="ORF">PACLA_8A088215</name>
</gene>